<reference evidence="1 2" key="1">
    <citation type="submission" date="2020-01" db="EMBL/GenBank/DDBJ databases">
        <title>Genomic analysis of Aminipila sp. CBA3637.</title>
        <authorList>
            <person name="Kim Y.B."/>
            <person name="Roh S.W."/>
        </authorList>
    </citation>
    <scope>NUCLEOTIDE SEQUENCE [LARGE SCALE GENOMIC DNA]</scope>
    <source>
        <strain evidence="1 2">CBA3637</strain>
    </source>
</reference>
<dbReference type="Proteomes" id="UP000463883">
    <property type="component" value="Chromosome"/>
</dbReference>
<evidence type="ECO:0000313" key="1">
    <source>
        <dbReference type="EMBL" id="QHI71460.1"/>
    </source>
</evidence>
<evidence type="ECO:0000313" key="2">
    <source>
        <dbReference type="Proteomes" id="UP000463883"/>
    </source>
</evidence>
<keyword evidence="2" id="KW-1185">Reference proteome</keyword>
<sequence>MDALTELAILFKSRENPSVQDICVGKVLTELPDIKITVNGFILDKSRLVLAKHLINTYVTTSASIETHGEHVHSVEDLLQKGNRVIVIPTRDNSTYFVIDKVGDI</sequence>
<name>A0A6P1MA05_9FIRM</name>
<dbReference type="AlphaFoldDB" id="A0A6P1MA05"/>
<organism evidence="1 2">
    <name type="scientific">Aminipila terrae</name>
    <dbReference type="NCBI Taxonomy" id="2697030"/>
    <lineage>
        <taxon>Bacteria</taxon>
        <taxon>Bacillati</taxon>
        <taxon>Bacillota</taxon>
        <taxon>Clostridia</taxon>
        <taxon>Peptostreptococcales</taxon>
        <taxon>Anaerovoracaceae</taxon>
        <taxon>Aminipila</taxon>
    </lineage>
</organism>
<dbReference type="Pfam" id="PF10844">
    <property type="entry name" value="DUF2577"/>
    <property type="match status" value="1"/>
</dbReference>
<dbReference type="InterPro" id="IPR022555">
    <property type="entry name" value="DUF2577"/>
</dbReference>
<dbReference type="KEGG" id="amic:Ami3637_02870"/>
<gene>
    <name evidence="1" type="ORF">Ami3637_02870</name>
</gene>
<proteinExistence type="predicted"/>
<dbReference type="RefSeq" id="WP_162361235.1">
    <property type="nucleotide sequence ID" value="NZ_CP047591.1"/>
</dbReference>
<dbReference type="EMBL" id="CP047591">
    <property type="protein sequence ID" value="QHI71460.1"/>
    <property type="molecule type" value="Genomic_DNA"/>
</dbReference>
<accession>A0A6P1MA05</accession>
<protein>
    <submittedName>
        <fullName evidence="1">DUF2577 domain-containing protein</fullName>
    </submittedName>
</protein>